<comment type="caution">
    <text evidence="2">The sequence shown here is derived from an EMBL/GenBank/DDBJ whole genome shotgun (WGS) entry which is preliminary data.</text>
</comment>
<keyword evidence="3" id="KW-1185">Reference proteome</keyword>
<proteinExistence type="predicted"/>
<protein>
    <submittedName>
        <fullName evidence="2">Uncharacterized protein</fullName>
    </submittedName>
</protein>
<evidence type="ECO:0000256" key="1">
    <source>
        <dbReference type="SAM" id="MobiDB-lite"/>
    </source>
</evidence>
<dbReference type="Proteomes" id="UP001596104">
    <property type="component" value="Unassembled WGS sequence"/>
</dbReference>
<sequence>MRTNLPPERARDDLPPKAQRLRDIGRQALGEGWQYRLAQAENVGVKTVQRWASGERECPDHILVAVESLLAEWRKSGLARLLRDVEGEAERSPTFAIVASAHLADLAQRIKPSSEAPKDRRYKPKSTES</sequence>
<gene>
    <name evidence="2" type="ORF">ACFPPC_17770</name>
</gene>
<dbReference type="RefSeq" id="WP_377009829.1">
    <property type="nucleotide sequence ID" value="NZ_JBHSLV010000031.1"/>
</dbReference>
<feature type="compositionally biased region" description="Basic residues" evidence="1">
    <location>
        <begin position="120"/>
        <end position="129"/>
    </location>
</feature>
<dbReference type="EMBL" id="JBHSLV010000031">
    <property type="protein sequence ID" value="MFC5394491.1"/>
    <property type="molecule type" value="Genomic_DNA"/>
</dbReference>
<reference evidence="3" key="1">
    <citation type="journal article" date="2019" name="Int. J. Syst. Evol. Microbiol.">
        <title>The Global Catalogue of Microorganisms (GCM) 10K type strain sequencing project: providing services to taxonomists for standard genome sequencing and annotation.</title>
        <authorList>
            <consortium name="The Broad Institute Genomics Platform"/>
            <consortium name="The Broad Institute Genome Sequencing Center for Infectious Disease"/>
            <person name="Wu L."/>
            <person name="Ma J."/>
        </authorList>
    </citation>
    <scope>NUCLEOTIDE SEQUENCE [LARGE SCALE GENOMIC DNA]</scope>
    <source>
        <strain evidence="3">CGMCC 1.16326</strain>
    </source>
</reference>
<evidence type="ECO:0000313" key="3">
    <source>
        <dbReference type="Proteomes" id="UP001596104"/>
    </source>
</evidence>
<accession>A0ABW0HBE3</accession>
<feature type="region of interest" description="Disordered" evidence="1">
    <location>
        <begin position="109"/>
        <end position="129"/>
    </location>
</feature>
<organism evidence="2 3">
    <name type="scientific">Bosea vestrisii</name>
    <dbReference type="NCBI Taxonomy" id="151416"/>
    <lineage>
        <taxon>Bacteria</taxon>
        <taxon>Pseudomonadati</taxon>
        <taxon>Pseudomonadota</taxon>
        <taxon>Alphaproteobacteria</taxon>
        <taxon>Hyphomicrobiales</taxon>
        <taxon>Boseaceae</taxon>
        <taxon>Bosea</taxon>
    </lineage>
</organism>
<evidence type="ECO:0000313" key="2">
    <source>
        <dbReference type="EMBL" id="MFC5394491.1"/>
    </source>
</evidence>
<name>A0ABW0HBE3_9HYPH</name>